<accession>A0A8B2ZAC1</accession>
<name>A0A8B2ZAC1_9LACO</name>
<keyword evidence="1" id="KW-1133">Transmembrane helix</keyword>
<dbReference type="AlphaFoldDB" id="A0A8B2ZAC1"/>
<reference evidence="2 3" key="1">
    <citation type="submission" date="2018-08" db="EMBL/GenBank/DDBJ databases">
        <title>A genome reference for cultivated species of the human gut microbiota.</title>
        <authorList>
            <person name="Zou Y."/>
            <person name="Xue W."/>
            <person name="Luo G."/>
        </authorList>
    </citation>
    <scope>NUCLEOTIDE SEQUENCE [LARGE SCALE GENOMIC DNA]</scope>
    <source>
        <strain evidence="2 3">TF10-9AT</strain>
    </source>
</reference>
<keyword evidence="1" id="KW-0812">Transmembrane</keyword>
<evidence type="ECO:0000256" key="1">
    <source>
        <dbReference type="SAM" id="Phobius"/>
    </source>
</evidence>
<protein>
    <submittedName>
        <fullName evidence="2">Uncharacterized protein</fullName>
    </submittedName>
</protein>
<dbReference type="EMBL" id="QSQR01000001">
    <property type="protein sequence ID" value="RGK48465.1"/>
    <property type="molecule type" value="Genomic_DNA"/>
</dbReference>
<organism evidence="2 3">
    <name type="scientific">Ligilactobacillus ruminis</name>
    <dbReference type="NCBI Taxonomy" id="1623"/>
    <lineage>
        <taxon>Bacteria</taxon>
        <taxon>Bacillati</taxon>
        <taxon>Bacillota</taxon>
        <taxon>Bacilli</taxon>
        <taxon>Lactobacillales</taxon>
        <taxon>Lactobacillaceae</taxon>
        <taxon>Ligilactobacillus</taxon>
    </lineage>
</organism>
<feature type="transmembrane region" description="Helical" evidence="1">
    <location>
        <begin position="51"/>
        <end position="71"/>
    </location>
</feature>
<keyword evidence="1" id="KW-0472">Membrane</keyword>
<sequence length="74" mass="8147">MLVPFQSMKQKTMIPLDSLGAKGIFVGIITAIITTEIYCKICAADITIKMHMTCNLLVVLNPTLLIPWILAQLS</sequence>
<feature type="transmembrane region" description="Helical" evidence="1">
    <location>
        <begin position="20"/>
        <end position="39"/>
    </location>
</feature>
<proteinExistence type="predicted"/>
<gene>
    <name evidence="2" type="ORF">DXD09_01715</name>
</gene>
<dbReference type="Proteomes" id="UP000260790">
    <property type="component" value="Unassembled WGS sequence"/>
</dbReference>
<evidence type="ECO:0000313" key="3">
    <source>
        <dbReference type="Proteomes" id="UP000260790"/>
    </source>
</evidence>
<evidence type="ECO:0000313" key="2">
    <source>
        <dbReference type="EMBL" id="RGK48465.1"/>
    </source>
</evidence>
<comment type="caution">
    <text evidence="2">The sequence shown here is derived from an EMBL/GenBank/DDBJ whole genome shotgun (WGS) entry which is preliminary data.</text>
</comment>